<dbReference type="PROSITE" id="PS50969">
    <property type="entry name" value="FCP1"/>
    <property type="match status" value="1"/>
</dbReference>
<proteinExistence type="predicted"/>
<reference evidence="3 4" key="1">
    <citation type="journal article" date="2022" name="Nat. Plants">
        <title>Genomes of leafy and leafless Platanthera orchids illuminate the evolution of mycoheterotrophy.</title>
        <authorList>
            <person name="Li M.H."/>
            <person name="Liu K.W."/>
            <person name="Li Z."/>
            <person name="Lu H.C."/>
            <person name="Ye Q.L."/>
            <person name="Zhang D."/>
            <person name="Wang J.Y."/>
            <person name="Li Y.F."/>
            <person name="Zhong Z.M."/>
            <person name="Liu X."/>
            <person name="Yu X."/>
            <person name="Liu D.K."/>
            <person name="Tu X.D."/>
            <person name="Liu B."/>
            <person name="Hao Y."/>
            <person name="Liao X.Y."/>
            <person name="Jiang Y.T."/>
            <person name="Sun W.H."/>
            <person name="Chen J."/>
            <person name="Chen Y.Q."/>
            <person name="Ai Y."/>
            <person name="Zhai J.W."/>
            <person name="Wu S.S."/>
            <person name="Zhou Z."/>
            <person name="Hsiao Y.Y."/>
            <person name="Wu W.L."/>
            <person name="Chen Y.Y."/>
            <person name="Lin Y.F."/>
            <person name="Hsu J.L."/>
            <person name="Li C.Y."/>
            <person name="Wang Z.W."/>
            <person name="Zhao X."/>
            <person name="Zhong W.Y."/>
            <person name="Ma X.K."/>
            <person name="Ma L."/>
            <person name="Huang J."/>
            <person name="Chen G.Z."/>
            <person name="Huang M.Z."/>
            <person name="Huang L."/>
            <person name="Peng D.H."/>
            <person name="Luo Y.B."/>
            <person name="Zou S.Q."/>
            <person name="Chen S.P."/>
            <person name="Lan S."/>
            <person name="Tsai W.C."/>
            <person name="Van de Peer Y."/>
            <person name="Liu Z.J."/>
        </authorList>
    </citation>
    <scope>NUCLEOTIDE SEQUENCE [LARGE SCALE GENOMIC DNA]</scope>
    <source>
        <strain evidence="3">Lor288</strain>
    </source>
</reference>
<dbReference type="Gene3D" id="3.40.50.1000">
    <property type="entry name" value="HAD superfamily/HAD-like"/>
    <property type="match status" value="1"/>
</dbReference>
<evidence type="ECO:0000259" key="2">
    <source>
        <dbReference type="PROSITE" id="PS50969"/>
    </source>
</evidence>
<evidence type="ECO:0000313" key="4">
    <source>
        <dbReference type="Proteomes" id="UP001412067"/>
    </source>
</evidence>
<protein>
    <recommendedName>
        <fullName evidence="2">FCP1 homology domain-containing protein</fullName>
    </recommendedName>
</protein>
<organism evidence="3 4">
    <name type="scientific">Platanthera guangdongensis</name>
    <dbReference type="NCBI Taxonomy" id="2320717"/>
    <lineage>
        <taxon>Eukaryota</taxon>
        <taxon>Viridiplantae</taxon>
        <taxon>Streptophyta</taxon>
        <taxon>Embryophyta</taxon>
        <taxon>Tracheophyta</taxon>
        <taxon>Spermatophyta</taxon>
        <taxon>Magnoliopsida</taxon>
        <taxon>Liliopsida</taxon>
        <taxon>Asparagales</taxon>
        <taxon>Orchidaceae</taxon>
        <taxon>Orchidoideae</taxon>
        <taxon>Orchideae</taxon>
        <taxon>Orchidinae</taxon>
        <taxon>Platanthera</taxon>
    </lineage>
</organism>
<dbReference type="PANTHER" id="PTHR12210">
    <property type="entry name" value="DULLARD PROTEIN PHOSPHATASE"/>
    <property type="match status" value="1"/>
</dbReference>
<keyword evidence="4" id="KW-1185">Reference proteome</keyword>
<gene>
    <name evidence="3" type="ORF">KSP40_PGU019236</name>
</gene>
<feature type="compositionally biased region" description="Basic and acidic residues" evidence="1">
    <location>
        <begin position="72"/>
        <end position="86"/>
    </location>
</feature>
<dbReference type="InterPro" id="IPR036412">
    <property type="entry name" value="HAD-like_sf"/>
</dbReference>
<accession>A0ABR2N0A9</accession>
<dbReference type="InterPro" id="IPR050365">
    <property type="entry name" value="TIM50"/>
</dbReference>
<evidence type="ECO:0000313" key="3">
    <source>
        <dbReference type="EMBL" id="KAK8969547.1"/>
    </source>
</evidence>
<dbReference type="InterPro" id="IPR023214">
    <property type="entry name" value="HAD_sf"/>
</dbReference>
<feature type="domain" description="FCP1 homology" evidence="2">
    <location>
        <begin position="502"/>
        <end position="683"/>
    </location>
</feature>
<dbReference type="SMART" id="SM00577">
    <property type="entry name" value="CPDc"/>
    <property type="match status" value="1"/>
</dbReference>
<dbReference type="InterPro" id="IPR004274">
    <property type="entry name" value="FCP1_dom"/>
</dbReference>
<dbReference type="EMBL" id="JBBWWR010000003">
    <property type="protein sequence ID" value="KAK8969547.1"/>
    <property type="molecule type" value="Genomic_DNA"/>
</dbReference>
<sequence length="725" mass="81798">MGWANFLSRKRKGLSVSILDLQWHILGGHQIEQHRSKRKEDDHSMHAVEVMEHSEANAMKNGCEASLNDGDAETHAESDSAGKSDEAHVIVSFSPQKEYHSIDSASYKEDGTFADKSTSSERNIVPSTTSSYSVTNVFPTPNLPKPKKMFISQVNQGCSADDHASEPAHAATINEHLPSVIFPIEKVRLPENFNWAHQNNSCPEDFEKHDLKSVILKQNGTSMERRKDNLPENGSEGNVCRESLSVDLTNCQSHSTENIAVAESTCAVLSLKNAINGRNTSLPYLTERPSIQANVAEKDMVSMTLNYTSCSSEVLKNHMIDSMPLLITNASEKRKRSIHEENISPCAYSSDISIEINQKVLSGNFKGDLSLPPSPITGVIDSFVSKPYMQNNHLDLLNVEETAFSFQLPHKVFCKEIRKNDISFVMQCGLGRVAESHGSKNLREDPSNVVLTGIHGDLVTQDRENVGSFSCSSTSKDESNSKRRKIEVQELVPVLPERSLTCRNRKKLLVLDLNGLLCDIVNDYTAPYRGEKRIGGKPIFKRPFCDDFLKFCFEKFDIGIWSSRRKYNVDSVLEYLMVEFKHKLLFCWDQSKCTYTGVRTLVNHHKPLVLKELKKLWDKEESDLPWQKGEFSPSNTLLLDDSPYKALFNPPHTAIFPYPYHHTDEDDKSLGPGGDIRVYLERLLITDDIQRYVEEHPFGQPAITDSDQHWNFYCEIIKSYATSSS</sequence>
<comment type="caution">
    <text evidence="3">The sequence shown here is derived from an EMBL/GenBank/DDBJ whole genome shotgun (WGS) entry which is preliminary data.</text>
</comment>
<evidence type="ECO:0000256" key="1">
    <source>
        <dbReference type="SAM" id="MobiDB-lite"/>
    </source>
</evidence>
<feature type="region of interest" description="Disordered" evidence="1">
    <location>
        <begin position="62"/>
        <end position="86"/>
    </location>
</feature>
<name>A0ABR2N0A9_9ASPA</name>
<dbReference type="Pfam" id="PF03031">
    <property type="entry name" value="NIF"/>
    <property type="match status" value="1"/>
</dbReference>
<dbReference type="SUPFAM" id="SSF56784">
    <property type="entry name" value="HAD-like"/>
    <property type="match status" value="1"/>
</dbReference>
<dbReference type="Proteomes" id="UP001412067">
    <property type="component" value="Unassembled WGS sequence"/>
</dbReference>